<dbReference type="Proteomes" id="UP000660885">
    <property type="component" value="Unassembled WGS sequence"/>
</dbReference>
<dbReference type="Pfam" id="PF00072">
    <property type="entry name" value="Response_reg"/>
    <property type="match status" value="1"/>
</dbReference>
<dbReference type="Gene3D" id="3.40.50.2300">
    <property type="match status" value="1"/>
</dbReference>
<proteinExistence type="predicted"/>
<name>A0ABS1U053_9PROT</name>
<dbReference type="InterPro" id="IPR050595">
    <property type="entry name" value="Bact_response_regulator"/>
</dbReference>
<accession>A0ABS1U053</accession>
<feature type="modified residue" description="4-aspartylphosphate" evidence="2">
    <location>
        <position position="52"/>
    </location>
</feature>
<evidence type="ECO:0000313" key="5">
    <source>
        <dbReference type="Proteomes" id="UP000660885"/>
    </source>
</evidence>
<dbReference type="PROSITE" id="PS50110">
    <property type="entry name" value="RESPONSE_REGULATORY"/>
    <property type="match status" value="1"/>
</dbReference>
<evidence type="ECO:0000259" key="3">
    <source>
        <dbReference type="PROSITE" id="PS50110"/>
    </source>
</evidence>
<reference evidence="4 5" key="1">
    <citation type="submission" date="2021-01" db="EMBL/GenBank/DDBJ databases">
        <title>Belnapia mucosa sp. nov. and Belnapia arida sp. nov., isolated from the Tabernas Desert (Almeria, Spain).</title>
        <authorList>
            <person name="Molina-Menor E."/>
            <person name="Vidal-Verdu A."/>
            <person name="Calonge A."/>
            <person name="Satari L."/>
            <person name="Pereto J."/>
            <person name="Porcar M."/>
        </authorList>
    </citation>
    <scope>NUCLEOTIDE SEQUENCE [LARGE SCALE GENOMIC DNA]</scope>
    <source>
        <strain evidence="4 5">T18</strain>
    </source>
</reference>
<dbReference type="EMBL" id="JAETWB010000002">
    <property type="protein sequence ID" value="MBL6078061.1"/>
    <property type="molecule type" value="Genomic_DNA"/>
</dbReference>
<keyword evidence="5" id="KW-1185">Reference proteome</keyword>
<dbReference type="SMART" id="SM00448">
    <property type="entry name" value="REC"/>
    <property type="match status" value="1"/>
</dbReference>
<dbReference type="PANTHER" id="PTHR44591">
    <property type="entry name" value="STRESS RESPONSE REGULATOR PROTEIN 1"/>
    <property type="match status" value="1"/>
</dbReference>
<protein>
    <submittedName>
        <fullName evidence="4">Response regulator</fullName>
    </submittedName>
</protein>
<sequence length="119" mass="12727">MRVLLIEDDALLRMVLSDRLAEDGIDVQGLANAEDALILLGAGQVPDVLVTDIRLGGGLSGFDLAEVARARHPEVGVILISGAPSEEMRGRMQRREIFLAKPFQPEALAAAIRQAAAKD</sequence>
<feature type="domain" description="Response regulatory" evidence="3">
    <location>
        <begin position="2"/>
        <end position="116"/>
    </location>
</feature>
<evidence type="ECO:0000256" key="1">
    <source>
        <dbReference type="ARBA" id="ARBA00022553"/>
    </source>
</evidence>
<keyword evidence="1 2" id="KW-0597">Phosphoprotein</keyword>
<dbReference type="InterPro" id="IPR011006">
    <property type="entry name" value="CheY-like_superfamily"/>
</dbReference>
<dbReference type="RefSeq" id="WP_202831209.1">
    <property type="nucleotide sequence ID" value="NZ_JAETWB010000002.1"/>
</dbReference>
<gene>
    <name evidence="4" type="ORF">JMJ56_08590</name>
</gene>
<comment type="caution">
    <text evidence="4">The sequence shown here is derived from an EMBL/GenBank/DDBJ whole genome shotgun (WGS) entry which is preliminary data.</text>
</comment>
<dbReference type="SUPFAM" id="SSF52172">
    <property type="entry name" value="CheY-like"/>
    <property type="match status" value="1"/>
</dbReference>
<evidence type="ECO:0000313" key="4">
    <source>
        <dbReference type="EMBL" id="MBL6078061.1"/>
    </source>
</evidence>
<organism evidence="4 5">
    <name type="scientific">Belnapia arida</name>
    <dbReference type="NCBI Taxonomy" id="2804533"/>
    <lineage>
        <taxon>Bacteria</taxon>
        <taxon>Pseudomonadati</taxon>
        <taxon>Pseudomonadota</taxon>
        <taxon>Alphaproteobacteria</taxon>
        <taxon>Acetobacterales</taxon>
        <taxon>Roseomonadaceae</taxon>
        <taxon>Belnapia</taxon>
    </lineage>
</organism>
<dbReference type="InterPro" id="IPR001789">
    <property type="entry name" value="Sig_transdc_resp-reg_receiver"/>
</dbReference>
<dbReference type="PANTHER" id="PTHR44591:SF3">
    <property type="entry name" value="RESPONSE REGULATORY DOMAIN-CONTAINING PROTEIN"/>
    <property type="match status" value="1"/>
</dbReference>
<evidence type="ECO:0000256" key="2">
    <source>
        <dbReference type="PROSITE-ProRule" id="PRU00169"/>
    </source>
</evidence>